<dbReference type="Pfam" id="PF04945">
    <property type="entry name" value="YHS"/>
    <property type="match status" value="1"/>
</dbReference>
<gene>
    <name evidence="3" type="ORF">GCM10009069_20030</name>
</gene>
<comment type="caution">
    <text evidence="3">The sequence shown here is derived from an EMBL/GenBank/DDBJ whole genome shotgun (WGS) entry which is preliminary data.</text>
</comment>
<name>A0A8J3G2N7_9PROT</name>
<sequence>MKHVLIATVLVTSAALMPVTAFAQKPEIYTSWRNKIAVDGYDVVSFHAGKPLKGRTEFATQYKKATWRFDTQANLDLFLMNPEAFEPQYGGYCAWALAKDKLAPGKAEHWHVEDGKLYLNYSTRVKKRWDALREEFITQADDNWPSLLAE</sequence>
<evidence type="ECO:0000259" key="2">
    <source>
        <dbReference type="Pfam" id="PF04945"/>
    </source>
</evidence>
<keyword evidence="4" id="KW-1185">Reference proteome</keyword>
<protein>
    <recommendedName>
        <fullName evidence="2">YHS domain-containing protein</fullName>
    </recommendedName>
</protein>
<evidence type="ECO:0000256" key="1">
    <source>
        <dbReference type="SAM" id="SignalP"/>
    </source>
</evidence>
<feature type="signal peptide" evidence="1">
    <location>
        <begin position="1"/>
        <end position="23"/>
    </location>
</feature>
<dbReference type="Proteomes" id="UP000634004">
    <property type="component" value="Unassembled WGS sequence"/>
</dbReference>
<reference evidence="3" key="1">
    <citation type="journal article" date="2014" name="Int. J. Syst. Evol. Microbiol.">
        <title>Complete genome sequence of Corynebacterium casei LMG S-19264T (=DSM 44701T), isolated from a smear-ripened cheese.</title>
        <authorList>
            <consortium name="US DOE Joint Genome Institute (JGI-PGF)"/>
            <person name="Walter F."/>
            <person name="Albersmeier A."/>
            <person name="Kalinowski J."/>
            <person name="Ruckert C."/>
        </authorList>
    </citation>
    <scope>NUCLEOTIDE SEQUENCE</scope>
    <source>
        <strain evidence="3">KCTC 32513</strain>
    </source>
</reference>
<accession>A0A8J3G2N7</accession>
<feature type="chain" id="PRO_5035231726" description="YHS domain-containing protein" evidence="1">
    <location>
        <begin position="24"/>
        <end position="150"/>
    </location>
</feature>
<dbReference type="EMBL" id="BMZH01000007">
    <property type="protein sequence ID" value="GHA96986.1"/>
    <property type="molecule type" value="Genomic_DNA"/>
</dbReference>
<evidence type="ECO:0000313" key="4">
    <source>
        <dbReference type="Proteomes" id="UP000634004"/>
    </source>
</evidence>
<dbReference type="NCBIfam" id="NF041384">
    <property type="entry name" value="YHS_seleno_dom"/>
    <property type="match status" value="1"/>
</dbReference>
<reference evidence="3" key="2">
    <citation type="submission" date="2020-09" db="EMBL/GenBank/DDBJ databases">
        <authorList>
            <person name="Sun Q."/>
            <person name="Kim S."/>
        </authorList>
    </citation>
    <scope>NUCLEOTIDE SEQUENCE</scope>
    <source>
        <strain evidence="3">KCTC 32513</strain>
    </source>
</reference>
<organism evidence="3 4">
    <name type="scientific">Algimonas arctica</name>
    <dbReference type="NCBI Taxonomy" id="1479486"/>
    <lineage>
        <taxon>Bacteria</taxon>
        <taxon>Pseudomonadati</taxon>
        <taxon>Pseudomonadota</taxon>
        <taxon>Alphaproteobacteria</taxon>
        <taxon>Maricaulales</taxon>
        <taxon>Robiginitomaculaceae</taxon>
        <taxon>Algimonas</taxon>
    </lineage>
</organism>
<keyword evidence="1" id="KW-0732">Signal</keyword>
<dbReference type="AlphaFoldDB" id="A0A8J3G2N7"/>
<evidence type="ECO:0000313" key="3">
    <source>
        <dbReference type="EMBL" id="GHA96986.1"/>
    </source>
</evidence>
<dbReference type="InterPro" id="IPR007029">
    <property type="entry name" value="YHS_dom"/>
</dbReference>
<feature type="domain" description="YHS" evidence="2">
    <location>
        <begin position="44"/>
        <end position="88"/>
    </location>
</feature>
<proteinExistence type="predicted"/>
<dbReference type="RefSeq" id="WP_233354093.1">
    <property type="nucleotide sequence ID" value="NZ_BMZH01000007.1"/>
</dbReference>